<gene>
    <name evidence="9" type="ORF">JAO78_000510</name>
</gene>
<dbReference type="Pfam" id="PF26002">
    <property type="entry name" value="Beta-barrel_AprE"/>
    <property type="match status" value="1"/>
</dbReference>
<dbReference type="InterPro" id="IPR058982">
    <property type="entry name" value="Beta-barrel_AprE"/>
</dbReference>
<evidence type="ECO:0000256" key="2">
    <source>
        <dbReference type="ARBA" id="ARBA00009477"/>
    </source>
</evidence>
<reference evidence="9 10" key="1">
    <citation type="submission" date="2021-10" db="EMBL/GenBank/DDBJ databases">
        <title>Alishewanella koreense sp. nov. isolated from seawater of southwestern coast in South Korea and the proposal for the reclassification of Rheinheimera perlucida and Rheinheimera tuosuensis as Arsukibacterium perlucida and Arsukibacterium tuosuensis.</title>
        <authorList>
            <person name="Kim K.H."/>
            <person name="Ruan W."/>
            <person name="Kim K.R."/>
            <person name="Baek J.H."/>
            <person name="Jeon C.O."/>
        </authorList>
    </citation>
    <scope>NUCLEOTIDE SEQUENCE [LARGE SCALE GENOMIC DNA]</scope>
    <source>
        <strain evidence="9 10">16-MA</strain>
    </source>
</reference>
<dbReference type="RefSeq" id="WP_226749394.1">
    <property type="nucleotide sequence ID" value="NZ_JAEINI020000001.1"/>
</dbReference>
<dbReference type="EMBL" id="JAEINI020000001">
    <property type="protein sequence ID" value="MCB5225298.1"/>
    <property type="molecule type" value="Genomic_DNA"/>
</dbReference>
<evidence type="ECO:0000259" key="8">
    <source>
        <dbReference type="Pfam" id="PF26002"/>
    </source>
</evidence>
<dbReference type="PANTHER" id="PTHR30386">
    <property type="entry name" value="MEMBRANE FUSION SUBUNIT OF EMRAB-TOLC MULTIDRUG EFFLUX PUMP"/>
    <property type="match status" value="1"/>
</dbReference>
<dbReference type="Gene3D" id="2.40.50.100">
    <property type="match status" value="1"/>
</dbReference>
<dbReference type="PANTHER" id="PTHR30386:SF28">
    <property type="entry name" value="EXPORTED PROTEIN"/>
    <property type="match status" value="1"/>
</dbReference>
<organism evidence="9 10">
    <name type="scientific">Alishewanella maricola</name>
    <dbReference type="NCBI Taxonomy" id="2795740"/>
    <lineage>
        <taxon>Bacteria</taxon>
        <taxon>Pseudomonadati</taxon>
        <taxon>Pseudomonadota</taxon>
        <taxon>Gammaproteobacteria</taxon>
        <taxon>Alteromonadales</taxon>
        <taxon>Alteromonadaceae</taxon>
        <taxon>Alishewanella</taxon>
    </lineage>
</organism>
<dbReference type="PRINTS" id="PR01490">
    <property type="entry name" value="RTXTOXIND"/>
</dbReference>
<dbReference type="Proteomes" id="UP000633814">
    <property type="component" value="Unassembled WGS sequence"/>
</dbReference>
<sequence>MSQQPLFRQAALKQQAQRLEGEVVIAQPLSSTVLTVSLLVLVCGIVIFLAQADFNRKATVNGYLQPDMGIAKVHAARAGVISELYVADGAMVSQGQALMLLNVPDYLAEGSSLVGSLNLSLQQQQQLLTSRREQLLLHFQQQQQELQSRLGYQQALLAEQQQQTALVANRLQLQQQRLDKLSSLQAKGAISELDWQVQQENLLLLKQQVTEQQLTRQSQLAALSQLEGQLQRLPTEQQQQLALLEAEFSRLQQQQLELQARNQLLITAPVSGRVTNLVAELGKYTHSHLPLLTILPEQAQLQAILLVPTRAFGFVSPGQRTRLRFDAFPYQRFGLYEGEVLTTGEAILLPNEVEMPIAIQEPVYRVAVALDSQEIRAYGSSVPLQSGMLLSADIVLEQRSLLSWLLEPIFSLKGRL</sequence>
<protein>
    <submittedName>
        <fullName evidence="9">Efflux RND transporter periplasmic adaptor subunit</fullName>
    </submittedName>
</protein>
<evidence type="ECO:0000256" key="7">
    <source>
        <dbReference type="SAM" id="Phobius"/>
    </source>
</evidence>
<evidence type="ECO:0000256" key="6">
    <source>
        <dbReference type="ARBA" id="ARBA00023136"/>
    </source>
</evidence>
<comment type="similarity">
    <text evidence="2">Belongs to the membrane fusion protein (MFP) (TC 8.A.1) family.</text>
</comment>
<evidence type="ECO:0000313" key="10">
    <source>
        <dbReference type="Proteomes" id="UP000633814"/>
    </source>
</evidence>
<evidence type="ECO:0000256" key="4">
    <source>
        <dbReference type="ARBA" id="ARBA00022692"/>
    </source>
</evidence>
<keyword evidence="10" id="KW-1185">Reference proteome</keyword>
<accession>A0ABS8BZC8</accession>
<dbReference type="PROSITE" id="PS00543">
    <property type="entry name" value="HLYD_FAMILY"/>
    <property type="match status" value="1"/>
</dbReference>
<dbReference type="InterPro" id="IPR006144">
    <property type="entry name" value="Secretion_HlyD_CS"/>
</dbReference>
<keyword evidence="3" id="KW-0813">Transport</keyword>
<feature type="domain" description="AprE-like beta-barrel" evidence="8">
    <location>
        <begin position="306"/>
        <end position="395"/>
    </location>
</feature>
<dbReference type="InterPro" id="IPR050739">
    <property type="entry name" value="MFP"/>
</dbReference>
<evidence type="ECO:0000256" key="1">
    <source>
        <dbReference type="ARBA" id="ARBA00004167"/>
    </source>
</evidence>
<keyword evidence="4 7" id="KW-0812">Transmembrane</keyword>
<proteinExistence type="inferred from homology"/>
<comment type="caution">
    <text evidence="9">The sequence shown here is derived from an EMBL/GenBank/DDBJ whole genome shotgun (WGS) entry which is preliminary data.</text>
</comment>
<evidence type="ECO:0000256" key="3">
    <source>
        <dbReference type="ARBA" id="ARBA00022448"/>
    </source>
</evidence>
<evidence type="ECO:0000313" key="9">
    <source>
        <dbReference type="EMBL" id="MCB5225298.1"/>
    </source>
</evidence>
<keyword evidence="5 7" id="KW-1133">Transmembrane helix</keyword>
<evidence type="ECO:0000256" key="5">
    <source>
        <dbReference type="ARBA" id="ARBA00022989"/>
    </source>
</evidence>
<comment type="subcellular location">
    <subcellularLocation>
        <location evidence="1">Membrane</location>
        <topology evidence="1">Single-pass membrane protein</topology>
    </subcellularLocation>
</comment>
<keyword evidence="6 7" id="KW-0472">Membrane</keyword>
<name>A0ABS8BZC8_9ALTE</name>
<feature type="transmembrane region" description="Helical" evidence="7">
    <location>
        <begin position="29"/>
        <end position="50"/>
    </location>
</feature>